<dbReference type="PANTHER" id="PTHR44942">
    <property type="entry name" value="METHYLTRANSF_11 DOMAIN-CONTAINING PROTEIN"/>
    <property type="match status" value="1"/>
</dbReference>
<comment type="caution">
    <text evidence="5">The sequence shown here is derived from an EMBL/GenBank/DDBJ whole genome shotgun (WGS) entry which is preliminary data.</text>
</comment>
<dbReference type="CDD" id="cd02440">
    <property type="entry name" value="AdoMet_MTases"/>
    <property type="match status" value="1"/>
</dbReference>
<dbReference type="PANTHER" id="PTHR44942:SF4">
    <property type="entry name" value="METHYLTRANSFERASE TYPE 11 DOMAIN-CONTAINING PROTEIN"/>
    <property type="match status" value="1"/>
</dbReference>
<dbReference type="EMBL" id="SDMR01000004">
    <property type="protein sequence ID" value="TBT95528.1"/>
    <property type="molecule type" value="Genomic_DNA"/>
</dbReference>
<evidence type="ECO:0000259" key="4">
    <source>
        <dbReference type="Pfam" id="PF08241"/>
    </source>
</evidence>
<dbReference type="OrthoDB" id="9797252at2"/>
<dbReference type="SUPFAM" id="SSF53335">
    <property type="entry name" value="S-adenosyl-L-methionine-dependent methyltransferases"/>
    <property type="match status" value="1"/>
</dbReference>
<reference evidence="5 6" key="1">
    <citation type="submission" date="2019-01" db="EMBL/GenBank/DDBJ databases">
        <title>Lactibacter flavus gen. nov., sp. nov., a novel bacterium of the family Propionibacteriaceae isolated from raw milk and dairy products.</title>
        <authorList>
            <person name="Huptas C."/>
            <person name="Wenning M."/>
            <person name="Breitenwieser F."/>
            <person name="Doll E."/>
            <person name="Von Neubeck M."/>
            <person name="Busse H.-J."/>
            <person name="Scherer S."/>
        </authorList>
    </citation>
    <scope>NUCLEOTIDE SEQUENCE [LARGE SCALE GENOMIC DNA]</scope>
    <source>
        <strain evidence="6">DSM 22130 / JCM 15804 / WR061</strain>
    </source>
</reference>
<keyword evidence="3 5" id="KW-0808">Transferase</keyword>
<dbReference type="InterPro" id="IPR029063">
    <property type="entry name" value="SAM-dependent_MTases_sf"/>
</dbReference>
<dbReference type="InterPro" id="IPR020596">
    <property type="entry name" value="rRNA_Ade_Mease_Trfase_CS"/>
</dbReference>
<evidence type="ECO:0000256" key="1">
    <source>
        <dbReference type="ARBA" id="ARBA00008361"/>
    </source>
</evidence>
<accession>A0A4Q9KM05</accession>
<dbReference type="InterPro" id="IPR013216">
    <property type="entry name" value="Methyltransf_11"/>
</dbReference>
<evidence type="ECO:0000313" key="6">
    <source>
        <dbReference type="Proteomes" id="UP000291933"/>
    </source>
</evidence>
<keyword evidence="6" id="KW-1185">Reference proteome</keyword>
<dbReference type="Gene3D" id="3.40.50.150">
    <property type="entry name" value="Vaccinia Virus protein VP39"/>
    <property type="match status" value="1"/>
</dbReference>
<keyword evidence="2 5" id="KW-0489">Methyltransferase</keyword>
<evidence type="ECO:0000256" key="3">
    <source>
        <dbReference type="ARBA" id="ARBA00022679"/>
    </source>
</evidence>
<dbReference type="Proteomes" id="UP000291933">
    <property type="component" value="Unassembled WGS sequence"/>
</dbReference>
<dbReference type="AlphaFoldDB" id="A0A4Q9KM05"/>
<comment type="similarity">
    <text evidence="1">Belongs to the methyltransferase superfamily.</text>
</comment>
<dbReference type="GO" id="GO:0000179">
    <property type="term" value="F:rRNA (adenine-N6,N6-)-dimethyltransferase activity"/>
    <property type="evidence" value="ECO:0007669"/>
    <property type="project" value="InterPro"/>
</dbReference>
<gene>
    <name evidence="5" type="ORF">ET996_05385</name>
</gene>
<proteinExistence type="inferred from homology"/>
<dbReference type="Pfam" id="PF08241">
    <property type="entry name" value="Methyltransf_11"/>
    <property type="match status" value="1"/>
</dbReference>
<evidence type="ECO:0000313" key="5">
    <source>
        <dbReference type="EMBL" id="TBT95528.1"/>
    </source>
</evidence>
<protein>
    <submittedName>
        <fullName evidence="5">Class I SAM-dependent methyltransferase</fullName>
    </submittedName>
</protein>
<feature type="domain" description="Methyltransferase type 11" evidence="4">
    <location>
        <begin position="44"/>
        <end position="132"/>
    </location>
</feature>
<dbReference type="InterPro" id="IPR051052">
    <property type="entry name" value="Diverse_substrate_MTase"/>
</dbReference>
<organism evidence="5 6">
    <name type="scientific">Propioniciclava tarda</name>
    <dbReference type="NCBI Taxonomy" id="433330"/>
    <lineage>
        <taxon>Bacteria</taxon>
        <taxon>Bacillati</taxon>
        <taxon>Actinomycetota</taxon>
        <taxon>Actinomycetes</taxon>
        <taxon>Propionibacteriales</taxon>
        <taxon>Propionibacteriaceae</taxon>
        <taxon>Propioniciclava</taxon>
    </lineage>
</organism>
<name>A0A4Q9KM05_PROTD</name>
<sequence length="247" mass="26502">MTESWQNRALADSFGAEASTYERGRPEYPDEAIAWLLGDARRVVDVGAGTGKLTRVIARLGREVTAVEPDAGMRAQFAPAVPGVEVLDGSGERIPLPDASCEAVTFGQAWHWVDPLAGSLEAGRVLAADGVLGLVWNTKDQSVGWVRKLAELTGDAVGEIMANSPEPPPYGPPFTRAESRLWRWQRPMTGDDIVAMVASRSATITASDADRAAVLASVDDLLATHPDLAGRDVIEVPYVTVAWRVTR</sequence>
<evidence type="ECO:0000256" key="2">
    <source>
        <dbReference type="ARBA" id="ARBA00022603"/>
    </source>
</evidence>
<dbReference type="RefSeq" id="WP_131171521.1">
    <property type="nucleotide sequence ID" value="NZ_FXTL01000004.1"/>
</dbReference>
<dbReference type="PROSITE" id="PS01131">
    <property type="entry name" value="RRNA_A_DIMETH"/>
    <property type="match status" value="1"/>
</dbReference>